<keyword evidence="11" id="KW-0963">Cytoplasm</keyword>
<dbReference type="RefSeq" id="WP_145154168.1">
    <property type="nucleotide sequence ID" value="NZ_VNIM01000078.1"/>
</dbReference>
<dbReference type="InterPro" id="IPR027417">
    <property type="entry name" value="P-loop_NTPase"/>
</dbReference>
<dbReference type="UniPathway" id="UPA00053">
    <property type="reaction ID" value="UER00088"/>
</dbReference>
<dbReference type="SUPFAM" id="SSF52540">
    <property type="entry name" value="P-loop containing nucleoside triphosphate hydrolases"/>
    <property type="match status" value="1"/>
</dbReference>
<evidence type="ECO:0000256" key="3">
    <source>
        <dbReference type="ARBA" id="ARBA00012154"/>
    </source>
</evidence>
<feature type="binding site" evidence="11">
    <location>
        <position position="129"/>
    </location>
    <ligand>
        <name>ATP</name>
        <dbReference type="ChEBI" id="CHEBI:30616"/>
    </ligand>
</feature>
<feature type="binding site" evidence="11">
    <location>
        <position position="148"/>
    </location>
    <ligand>
        <name>substrate</name>
    </ligand>
</feature>
<keyword evidence="5 11" id="KW-0808">Transferase</keyword>
<evidence type="ECO:0000256" key="7">
    <source>
        <dbReference type="ARBA" id="ARBA00022777"/>
    </source>
</evidence>
<protein>
    <recommendedName>
        <fullName evidence="3 11">Shikimate kinase</fullName>
        <shortName evidence="11">SK</shortName>
        <ecNumber evidence="3 11">2.7.1.71</ecNumber>
    </recommendedName>
</protein>
<comment type="subcellular location">
    <subcellularLocation>
        <location evidence="11">Cytoplasm</location>
    </subcellularLocation>
</comment>
<dbReference type="InterPro" id="IPR031322">
    <property type="entry name" value="Shikimate/glucono_kinase"/>
</dbReference>
<dbReference type="OrthoDB" id="9800332at2"/>
<dbReference type="GO" id="GO:0005829">
    <property type="term" value="C:cytosol"/>
    <property type="evidence" value="ECO:0007669"/>
    <property type="project" value="TreeGrafter"/>
</dbReference>
<dbReference type="InterPro" id="IPR000623">
    <property type="entry name" value="Shikimate_kinase/TSH1"/>
</dbReference>
<evidence type="ECO:0000256" key="1">
    <source>
        <dbReference type="ARBA" id="ARBA00004842"/>
    </source>
</evidence>
<comment type="function">
    <text evidence="11">Catalyzes the specific phosphorylation of the 3-hydroxyl group of shikimic acid using ATP as a cosubstrate.</text>
</comment>
<evidence type="ECO:0000256" key="9">
    <source>
        <dbReference type="ARBA" id="ARBA00023141"/>
    </source>
</evidence>
<keyword evidence="11" id="KW-0460">Magnesium</keyword>
<dbReference type="GO" id="GO:0009423">
    <property type="term" value="P:chorismate biosynthetic process"/>
    <property type="evidence" value="ECO:0007669"/>
    <property type="project" value="UniProtKB-UniRule"/>
</dbReference>
<evidence type="ECO:0000256" key="6">
    <source>
        <dbReference type="ARBA" id="ARBA00022741"/>
    </source>
</evidence>
<dbReference type="PROSITE" id="PS01128">
    <property type="entry name" value="SHIKIMATE_KINASE"/>
    <property type="match status" value="1"/>
</dbReference>
<accession>A0A558QXR1</accession>
<evidence type="ECO:0000256" key="2">
    <source>
        <dbReference type="ARBA" id="ARBA00006997"/>
    </source>
</evidence>
<dbReference type="GO" id="GO:0004765">
    <property type="term" value="F:shikimate kinase activity"/>
    <property type="evidence" value="ECO:0007669"/>
    <property type="project" value="UniProtKB-UniRule"/>
</dbReference>
<dbReference type="HAMAP" id="MF_00109">
    <property type="entry name" value="Shikimate_kinase"/>
    <property type="match status" value="1"/>
</dbReference>
<dbReference type="Proteomes" id="UP000318681">
    <property type="component" value="Unassembled WGS sequence"/>
</dbReference>
<evidence type="ECO:0000256" key="10">
    <source>
        <dbReference type="ARBA" id="ARBA00048567"/>
    </source>
</evidence>
<dbReference type="Pfam" id="PF01202">
    <property type="entry name" value="SKI"/>
    <property type="match status" value="1"/>
</dbReference>
<evidence type="ECO:0000256" key="5">
    <source>
        <dbReference type="ARBA" id="ARBA00022679"/>
    </source>
</evidence>
<evidence type="ECO:0000256" key="4">
    <source>
        <dbReference type="ARBA" id="ARBA00022605"/>
    </source>
</evidence>
<dbReference type="PRINTS" id="PR01100">
    <property type="entry name" value="SHIKIMTKNASE"/>
</dbReference>
<dbReference type="GO" id="GO:0000287">
    <property type="term" value="F:magnesium ion binding"/>
    <property type="evidence" value="ECO:0007669"/>
    <property type="project" value="UniProtKB-UniRule"/>
</dbReference>
<dbReference type="NCBIfam" id="NF010552">
    <property type="entry name" value="PRK13946.1"/>
    <property type="match status" value="1"/>
</dbReference>
<evidence type="ECO:0000256" key="8">
    <source>
        <dbReference type="ARBA" id="ARBA00022840"/>
    </source>
</evidence>
<feature type="binding site" evidence="11">
    <location>
        <position position="27"/>
    </location>
    <ligand>
        <name>Mg(2+)</name>
        <dbReference type="ChEBI" id="CHEBI:18420"/>
    </ligand>
</feature>
<dbReference type="EC" id="2.7.1.71" evidence="3 11"/>
<keyword evidence="4 11" id="KW-0028">Amino-acid biosynthesis</keyword>
<keyword evidence="7 11" id="KW-0418">Kinase</keyword>
<dbReference type="GO" id="GO:0005524">
    <property type="term" value="F:ATP binding"/>
    <property type="evidence" value="ECO:0007669"/>
    <property type="project" value="UniProtKB-UniRule"/>
</dbReference>
<keyword evidence="6 11" id="KW-0547">Nucleotide-binding</keyword>
<evidence type="ECO:0000313" key="13">
    <source>
        <dbReference type="Proteomes" id="UP000318681"/>
    </source>
</evidence>
<feature type="binding site" evidence="11">
    <location>
        <position position="91"/>
    </location>
    <ligand>
        <name>substrate</name>
    </ligand>
</feature>
<sequence length="179" mass="19424">MSHSLNAASPLRKRPLVLIGMMGVGKSTVGKRLAARLHLPFVDADHEIEQAAGLSIAEIFARFGEPEFRDGERRVIARLIDGRAKVIATGGGAFMQAETRDLILARATAIWLDADIDVLADRVGRREGRPLLQGRDPRAVLAELAAARNPFYALAPVHVRSEPLPHEATVEAILKALSQ</sequence>
<proteinExistence type="inferred from homology"/>
<evidence type="ECO:0000313" key="12">
    <source>
        <dbReference type="EMBL" id="TVV71847.1"/>
    </source>
</evidence>
<dbReference type="Gene3D" id="3.40.50.300">
    <property type="entry name" value="P-loop containing nucleotide triphosphate hydrolases"/>
    <property type="match status" value="1"/>
</dbReference>
<keyword evidence="11" id="KW-0479">Metal-binding</keyword>
<keyword evidence="8 11" id="KW-0067">ATP-binding</keyword>
<dbReference type="PANTHER" id="PTHR21087:SF16">
    <property type="entry name" value="SHIKIMATE KINASE 1, CHLOROPLASTIC"/>
    <property type="match status" value="1"/>
</dbReference>
<feature type="binding site" evidence="11">
    <location>
        <position position="45"/>
    </location>
    <ligand>
        <name>substrate</name>
    </ligand>
</feature>
<organism evidence="12 13">
    <name type="scientific">Alterirhizorhabdus solaris</name>
    <dbReference type="NCBI Taxonomy" id="2529389"/>
    <lineage>
        <taxon>Bacteria</taxon>
        <taxon>Pseudomonadati</taxon>
        <taxon>Pseudomonadota</taxon>
        <taxon>Alphaproteobacteria</taxon>
        <taxon>Sphingomonadales</taxon>
        <taxon>Rhizorhabdaceae</taxon>
        <taxon>Alterirhizorhabdus</taxon>
    </lineage>
</organism>
<comment type="subunit">
    <text evidence="11">Monomer.</text>
</comment>
<reference evidence="12 13" key="1">
    <citation type="submission" date="2019-07" db="EMBL/GenBank/DDBJ databases">
        <title>Sphingomonas solaris sp. nov., isolated from a solar panel from Boston, Massachusetts.</title>
        <authorList>
            <person name="Tanner K."/>
            <person name="Pascual J."/>
            <person name="Mancuso C."/>
            <person name="Pereto J."/>
            <person name="Khalil A."/>
            <person name="Vilanova C."/>
        </authorList>
    </citation>
    <scope>NUCLEOTIDE SEQUENCE [LARGE SCALE GENOMIC DNA]</scope>
    <source>
        <strain evidence="12 13">R4DWN</strain>
    </source>
</reference>
<comment type="caution">
    <text evidence="12">The sequence shown here is derived from an EMBL/GenBank/DDBJ whole genome shotgun (WGS) entry which is preliminary data.</text>
</comment>
<dbReference type="GO" id="GO:0009073">
    <property type="term" value="P:aromatic amino acid family biosynthetic process"/>
    <property type="evidence" value="ECO:0007669"/>
    <property type="project" value="UniProtKB-KW"/>
</dbReference>
<dbReference type="CDD" id="cd00464">
    <property type="entry name" value="SK"/>
    <property type="match status" value="1"/>
</dbReference>
<dbReference type="AlphaFoldDB" id="A0A558QXR1"/>
<comment type="catalytic activity">
    <reaction evidence="10 11">
        <text>shikimate + ATP = 3-phosphoshikimate + ADP + H(+)</text>
        <dbReference type="Rhea" id="RHEA:13121"/>
        <dbReference type="ChEBI" id="CHEBI:15378"/>
        <dbReference type="ChEBI" id="CHEBI:30616"/>
        <dbReference type="ChEBI" id="CHEBI:36208"/>
        <dbReference type="ChEBI" id="CHEBI:145989"/>
        <dbReference type="ChEBI" id="CHEBI:456216"/>
        <dbReference type="EC" id="2.7.1.71"/>
    </reaction>
</comment>
<dbReference type="PANTHER" id="PTHR21087">
    <property type="entry name" value="SHIKIMATE KINASE"/>
    <property type="match status" value="1"/>
</dbReference>
<comment type="caution">
    <text evidence="11">Lacks conserved residue(s) required for the propagation of feature annotation.</text>
</comment>
<gene>
    <name evidence="11" type="primary">aroK</name>
    <name evidence="12" type="ORF">FOY91_16000</name>
</gene>
<keyword evidence="9 11" id="KW-0057">Aromatic amino acid biosynthesis</keyword>
<dbReference type="GO" id="GO:0008652">
    <property type="term" value="P:amino acid biosynthetic process"/>
    <property type="evidence" value="ECO:0007669"/>
    <property type="project" value="UniProtKB-KW"/>
</dbReference>
<feature type="binding site" evidence="11">
    <location>
        <begin position="23"/>
        <end position="28"/>
    </location>
    <ligand>
        <name>ATP</name>
        <dbReference type="ChEBI" id="CHEBI:30616"/>
    </ligand>
</feature>
<comment type="similarity">
    <text evidence="2 11">Belongs to the shikimate kinase family.</text>
</comment>
<comment type="cofactor">
    <cofactor evidence="11">
        <name>Mg(2+)</name>
        <dbReference type="ChEBI" id="CHEBI:18420"/>
    </cofactor>
    <text evidence="11">Binds 1 Mg(2+) ion per subunit.</text>
</comment>
<dbReference type="EMBL" id="VNIM01000078">
    <property type="protein sequence ID" value="TVV71847.1"/>
    <property type="molecule type" value="Genomic_DNA"/>
</dbReference>
<dbReference type="InterPro" id="IPR023000">
    <property type="entry name" value="Shikimate_kinase_CS"/>
</dbReference>
<keyword evidence="13" id="KW-1185">Reference proteome</keyword>
<comment type="pathway">
    <text evidence="1 11">Metabolic intermediate biosynthesis; chorismate biosynthesis; chorismate from D-erythrose 4-phosphate and phosphoenolpyruvate: step 5/7.</text>
</comment>
<evidence type="ECO:0000256" key="11">
    <source>
        <dbReference type="HAMAP-Rule" id="MF_00109"/>
    </source>
</evidence>
<feature type="binding site" evidence="11">
    <location>
        <position position="69"/>
    </location>
    <ligand>
        <name>substrate</name>
    </ligand>
</feature>
<name>A0A558QXR1_9SPHN</name>